<evidence type="ECO:0000256" key="8">
    <source>
        <dbReference type="ARBA" id="ARBA00022840"/>
    </source>
</evidence>
<evidence type="ECO:0000256" key="3">
    <source>
        <dbReference type="ARBA" id="ARBA00022490"/>
    </source>
</evidence>
<evidence type="ECO:0000256" key="5">
    <source>
        <dbReference type="ARBA" id="ARBA00022741"/>
    </source>
</evidence>
<name>A0A8B7Y1L3_ACAPL</name>
<keyword evidence="3" id="KW-0963">Cytoplasm</keyword>
<dbReference type="InterPro" id="IPR002464">
    <property type="entry name" value="DNA/RNA_helicase_DEAH_CS"/>
</dbReference>
<evidence type="ECO:0000256" key="12">
    <source>
        <dbReference type="SAM" id="MobiDB-lite"/>
    </source>
</evidence>
<keyword evidence="15" id="KW-1185">Reference proteome</keyword>
<dbReference type="SUPFAM" id="SSF52540">
    <property type="entry name" value="P-loop containing nucleoside triphosphate hydrolases"/>
    <property type="match status" value="1"/>
</dbReference>
<dbReference type="FunFam" id="3.40.50.300:FF:000325">
    <property type="entry name" value="ATP-dependent RNA helicase DHX29"/>
    <property type="match status" value="1"/>
</dbReference>
<dbReference type="GO" id="GO:0016787">
    <property type="term" value="F:hydrolase activity"/>
    <property type="evidence" value="ECO:0007669"/>
    <property type="project" value="UniProtKB-KW"/>
</dbReference>
<dbReference type="GO" id="GO:0005524">
    <property type="term" value="F:ATP binding"/>
    <property type="evidence" value="ECO:0007669"/>
    <property type="project" value="UniProtKB-KW"/>
</dbReference>
<dbReference type="Pfam" id="PF00270">
    <property type="entry name" value="DEAD"/>
    <property type="match status" value="1"/>
</dbReference>
<dbReference type="SMART" id="SM00847">
    <property type="entry name" value="HA2"/>
    <property type="match status" value="1"/>
</dbReference>
<evidence type="ECO:0000256" key="10">
    <source>
        <dbReference type="ARBA" id="ARBA00023054"/>
    </source>
</evidence>
<dbReference type="InterPro" id="IPR011545">
    <property type="entry name" value="DEAD/DEAH_box_helicase_dom"/>
</dbReference>
<reference evidence="16" key="1">
    <citation type="submission" date="2025-08" db="UniProtKB">
        <authorList>
            <consortium name="RefSeq"/>
        </authorList>
    </citation>
    <scope>IDENTIFICATION</scope>
</reference>
<feature type="compositionally biased region" description="Basic and acidic residues" evidence="12">
    <location>
        <begin position="296"/>
        <end position="305"/>
    </location>
</feature>
<dbReference type="PANTHER" id="PTHR18934:SF264">
    <property type="entry name" value="ATP-DEPENDENT RNA HELICASE DHX29"/>
    <property type="match status" value="1"/>
</dbReference>
<keyword evidence="8" id="KW-0067">ATP-binding</keyword>
<evidence type="ECO:0000256" key="7">
    <source>
        <dbReference type="ARBA" id="ARBA00022806"/>
    </source>
</evidence>
<dbReference type="InterPro" id="IPR007502">
    <property type="entry name" value="Helicase-assoc_dom"/>
</dbReference>
<dbReference type="InterPro" id="IPR011709">
    <property type="entry name" value="DEAD-box_helicase_OB_fold"/>
</dbReference>
<dbReference type="Gene3D" id="1.20.120.1080">
    <property type="match status" value="1"/>
</dbReference>
<sequence length="1405" mass="156600">MGKKKNKAPRPIACESTPVKKNVEGGIDMADGRTGITAVQKKYRFQTPDGGVDANIVEDKTVARVSLPAALEKAIVEEILRQKSLSNSLGTVSRKMSAKKLTDLYMALADVGFQHEQITAAMSNNLVQGGDLHSALDWLCLNLPDNELPTGFAGTFLEEGRQENKEKARTPFMEEQRTDDSGPRKKELDSTKETEKSGSQKADVKNWILQYAEAYSDEEEEEGPDSMQQEDVDPTEQYLVLAAQLLDAKAAASQAKQEGDKSAQTQAGKEIARLAKEITKVESHPDFDPRAKLHVELQGDGRQDIGTEEATPSSSEKKRKKQKRTEKKEEEEEDAGMFNLFSEEPGAVSSSKTASRITADKQEDIRGFAYSQKNWTGKSPKQFLIDWCRKNLPNTAAPKYHKTEVRGKWKCKLTIDRKKEPPLVVKPDILTENAMEAQHVASVLALWNLAKTTSIHQLLPPPYRDLWLEWRDAESKAKEEIKTEENKPRDQFVAQLLKKLKLQSTSDGASTNRGTAETNEGIQESWEDHIGNVDEKQCTSSSSGDVRKRSVTGTTLRSIMQHRQKSDAYHKMLATRQTLPVYQHRDAILSHVKSSPVVIVAGETGSGKSTQVPQFLLEHLVMSGKTGHANIVCTQPRRISATSLARRVSQEMAEKGPGSKDSLCGYQIRMESKQCPTTRLLYCTTGVLLRKLQLDPKLQDISHIIVDEVHERSVQSDFLMVIVKSLLQLRRDLRVILMSATMESAKLSAYFQHCPVVSIPGRTFPVRVHHIEDMVEQTKYILDSDSPYAMRYESLTQEEHTTVSVTGKGGQTKDVQVSWDTQDISTLDESGLNPDVYSKRTRQVLTRLNWDRINMDLIMELIHFLGEDPFYGSIDGAVLVFMPGLADIQELYELLQSDSRFPTSKYRILALHSVLSSEDQSSAFDIPPSGVRKVVIATNIAETGITIPDAVFVIDSGKVKETRYNEMSQLSALVETNISKASAKQRQGRAGRVREGFCFRLYTKKQYESFKSFSPPEILRVPLEDLCLHIMKCNLGSPEDLLQQCLDAPQLNTIRAAMSLLREVGACKIDTPSLTPLGQHLAALPVNVRVGKMLLFAAIFGCLEPMAVIAAAMTDKQPFIVPMGKRQQADLAKKALAIAHSDHITVYKVYAGWEEAAERGRAAEMSYCYHNFLSRTTLLSIKDVKNDLIKLIQSIGFDDSLATDVVPFQRARRSSLGHTHTPGDVLEISKVQPKGPKFPLTHGNVALLKAALTAGLYPNVAKTTYSKPIEGAREPKKICLAETTKGNVAVHPASVNRELLTNGWLLYIEKVKLSRVFIRDNTLVSAYPLLLFGGALAVQHREKLITVDEWIKFQAPAKTAVIFKELRNLLNSTLVRKLSQPGLKIRDETVVQLMMELIQSERCSS</sequence>
<dbReference type="Gene3D" id="3.40.50.300">
    <property type="entry name" value="P-loop containing nucleotide triphosphate hydrolases"/>
    <property type="match status" value="2"/>
</dbReference>
<dbReference type="GO" id="GO:0003724">
    <property type="term" value="F:RNA helicase activity"/>
    <property type="evidence" value="ECO:0007669"/>
    <property type="project" value="UniProtKB-EC"/>
</dbReference>
<evidence type="ECO:0000313" key="16">
    <source>
        <dbReference type="RefSeq" id="XP_022087053.1"/>
    </source>
</evidence>
<evidence type="ECO:0000259" key="13">
    <source>
        <dbReference type="PROSITE" id="PS51192"/>
    </source>
</evidence>
<evidence type="ECO:0000313" key="15">
    <source>
        <dbReference type="Proteomes" id="UP000694845"/>
    </source>
</evidence>
<evidence type="ECO:0000256" key="9">
    <source>
        <dbReference type="ARBA" id="ARBA00022917"/>
    </source>
</evidence>
<dbReference type="Proteomes" id="UP000694845">
    <property type="component" value="Unplaced"/>
</dbReference>
<dbReference type="PROSITE" id="PS51194">
    <property type="entry name" value="HELICASE_CTER"/>
    <property type="match status" value="1"/>
</dbReference>
<organism evidence="15 16">
    <name type="scientific">Acanthaster planci</name>
    <name type="common">Crown-of-thorns starfish</name>
    <dbReference type="NCBI Taxonomy" id="133434"/>
    <lineage>
        <taxon>Eukaryota</taxon>
        <taxon>Metazoa</taxon>
        <taxon>Echinodermata</taxon>
        <taxon>Eleutherozoa</taxon>
        <taxon>Asterozoa</taxon>
        <taxon>Asteroidea</taxon>
        <taxon>Valvatacea</taxon>
        <taxon>Valvatida</taxon>
        <taxon>Acanthasteridae</taxon>
        <taxon>Acanthaster</taxon>
    </lineage>
</organism>
<dbReference type="Pfam" id="PF21010">
    <property type="entry name" value="HA2_C"/>
    <property type="match status" value="1"/>
</dbReference>
<dbReference type="FunFam" id="1.20.120.1080:FF:000002">
    <property type="entry name" value="Putative ATP-dependent RNA helicase DHX36"/>
    <property type="match status" value="1"/>
</dbReference>
<dbReference type="InterPro" id="IPR027417">
    <property type="entry name" value="P-loop_NTPase"/>
</dbReference>
<dbReference type="InterPro" id="IPR056328">
    <property type="entry name" value="DSRM_DHX29"/>
</dbReference>
<dbReference type="OrthoDB" id="5600252at2759"/>
<keyword evidence="10" id="KW-0175">Coiled coil</keyword>
<keyword evidence="4" id="KW-0396">Initiation factor</keyword>
<feature type="region of interest" description="Disordered" evidence="12">
    <location>
        <begin position="160"/>
        <end position="201"/>
    </location>
</feature>
<dbReference type="Pfam" id="PF00271">
    <property type="entry name" value="Helicase_C"/>
    <property type="match status" value="1"/>
</dbReference>
<dbReference type="InterPro" id="IPR001650">
    <property type="entry name" value="Helicase_C-like"/>
</dbReference>
<dbReference type="GO" id="GO:0003723">
    <property type="term" value="F:RNA binding"/>
    <property type="evidence" value="ECO:0007669"/>
    <property type="project" value="TreeGrafter"/>
</dbReference>
<evidence type="ECO:0000256" key="6">
    <source>
        <dbReference type="ARBA" id="ARBA00022801"/>
    </source>
</evidence>
<accession>A0A8B7Y1L3</accession>
<dbReference type="Pfam" id="PF24385">
    <property type="entry name" value="DSRM_DHX29"/>
    <property type="match status" value="1"/>
</dbReference>
<protein>
    <recommendedName>
        <fullName evidence="2">RNA helicase</fullName>
        <ecNumber evidence="2">3.6.4.13</ecNumber>
    </recommendedName>
</protein>
<dbReference type="CTD" id="54505"/>
<feature type="region of interest" description="Disordered" evidence="12">
    <location>
        <begin position="296"/>
        <end position="358"/>
    </location>
</feature>
<evidence type="ECO:0000256" key="1">
    <source>
        <dbReference type="ARBA" id="ARBA00008792"/>
    </source>
</evidence>
<dbReference type="Pfam" id="PF26026">
    <property type="entry name" value="RNA_hel_CTD"/>
    <property type="match status" value="1"/>
</dbReference>
<keyword evidence="9" id="KW-0648">Protein biosynthesis</keyword>
<dbReference type="KEGG" id="aplc:110977340"/>
<keyword evidence="6" id="KW-0378">Hydrolase</keyword>
<gene>
    <name evidence="16" type="primary">LOC110977340</name>
</gene>
<dbReference type="SMART" id="SM00487">
    <property type="entry name" value="DEXDc"/>
    <property type="match status" value="1"/>
</dbReference>
<comment type="catalytic activity">
    <reaction evidence="11">
        <text>ATP + H2O = ADP + phosphate + H(+)</text>
        <dbReference type="Rhea" id="RHEA:13065"/>
        <dbReference type="ChEBI" id="CHEBI:15377"/>
        <dbReference type="ChEBI" id="CHEBI:15378"/>
        <dbReference type="ChEBI" id="CHEBI:30616"/>
        <dbReference type="ChEBI" id="CHEBI:43474"/>
        <dbReference type="ChEBI" id="CHEBI:456216"/>
        <dbReference type="EC" id="3.6.4.13"/>
    </reaction>
</comment>
<proteinExistence type="inferred from homology"/>
<feature type="domain" description="Helicase ATP-binding" evidence="13">
    <location>
        <begin position="589"/>
        <end position="760"/>
    </location>
</feature>
<dbReference type="FunFam" id="3.40.50.300:FF:000500">
    <property type="entry name" value="ATP-dependent RNA helicase DHX29"/>
    <property type="match status" value="1"/>
</dbReference>
<dbReference type="RefSeq" id="XP_022087053.1">
    <property type="nucleotide sequence ID" value="XM_022231361.1"/>
</dbReference>
<dbReference type="PROSITE" id="PS00690">
    <property type="entry name" value="DEAH_ATP_HELICASE"/>
    <property type="match status" value="1"/>
</dbReference>
<dbReference type="InterPro" id="IPR059023">
    <property type="entry name" value="RNA_hel_CTD"/>
</dbReference>
<dbReference type="InterPro" id="IPR056890">
    <property type="entry name" value="UBA_DHX29-like"/>
</dbReference>
<keyword evidence="7" id="KW-0347">Helicase</keyword>
<evidence type="ECO:0000256" key="2">
    <source>
        <dbReference type="ARBA" id="ARBA00012552"/>
    </source>
</evidence>
<dbReference type="PROSITE" id="PS51192">
    <property type="entry name" value="HELICASE_ATP_BIND_1"/>
    <property type="match status" value="1"/>
</dbReference>
<dbReference type="SMART" id="SM00490">
    <property type="entry name" value="HELICc"/>
    <property type="match status" value="1"/>
</dbReference>
<dbReference type="CDD" id="cd18791">
    <property type="entry name" value="SF2_C_RHA"/>
    <property type="match status" value="1"/>
</dbReference>
<evidence type="ECO:0000256" key="4">
    <source>
        <dbReference type="ARBA" id="ARBA00022540"/>
    </source>
</evidence>
<dbReference type="GeneID" id="110977340"/>
<dbReference type="Pfam" id="PF24899">
    <property type="entry name" value="UBA_DHX29"/>
    <property type="match status" value="1"/>
</dbReference>
<dbReference type="Pfam" id="PF07717">
    <property type="entry name" value="OB_NTP_bind"/>
    <property type="match status" value="1"/>
</dbReference>
<dbReference type="GO" id="GO:0003743">
    <property type="term" value="F:translation initiation factor activity"/>
    <property type="evidence" value="ECO:0007669"/>
    <property type="project" value="UniProtKB-KW"/>
</dbReference>
<comment type="similarity">
    <text evidence="1">Belongs to the DEAD box helicase family. DEAH subfamily.</text>
</comment>
<evidence type="ECO:0000256" key="11">
    <source>
        <dbReference type="ARBA" id="ARBA00047984"/>
    </source>
</evidence>
<evidence type="ECO:0000259" key="14">
    <source>
        <dbReference type="PROSITE" id="PS51194"/>
    </source>
</evidence>
<dbReference type="EC" id="3.6.4.13" evidence="2"/>
<feature type="domain" description="Helicase C-terminal" evidence="14">
    <location>
        <begin position="866"/>
        <end position="1034"/>
    </location>
</feature>
<keyword evidence="5" id="KW-0547">Nucleotide-binding</keyword>
<dbReference type="InterPro" id="IPR014001">
    <property type="entry name" value="Helicase_ATP-bd"/>
</dbReference>
<dbReference type="PANTHER" id="PTHR18934">
    <property type="entry name" value="ATP-DEPENDENT RNA HELICASE"/>
    <property type="match status" value="1"/>
</dbReference>